<protein>
    <recommendedName>
        <fullName evidence="3">Protein-tyrosine sulfotransferase</fullName>
    </recommendedName>
</protein>
<sequence>MFEEVIFFYARELASVDVTSPAQIRDACRKNFNDKESKQECLRALAGGLPAKVIAPKILLLTHLTFHQDRVLMERWGATVKAIYLVRDPAEYLRAAFNSWRTDLDANSEQKTSVGNFYRSPELSHELLLADGLLKWKMGLNVQTGEWFFLIQIQDIPRL</sequence>
<organism evidence="1 2">
    <name type="scientific">Durusdinium trenchii</name>
    <dbReference type="NCBI Taxonomy" id="1381693"/>
    <lineage>
        <taxon>Eukaryota</taxon>
        <taxon>Sar</taxon>
        <taxon>Alveolata</taxon>
        <taxon>Dinophyceae</taxon>
        <taxon>Suessiales</taxon>
        <taxon>Symbiodiniaceae</taxon>
        <taxon>Durusdinium</taxon>
    </lineage>
</organism>
<dbReference type="Proteomes" id="UP001642484">
    <property type="component" value="Unassembled WGS sequence"/>
</dbReference>
<gene>
    <name evidence="1" type="ORF">CCMP2556_LOCUS12106</name>
</gene>
<dbReference type="EMBL" id="CAXAMN010005811">
    <property type="protein sequence ID" value="CAK9015450.1"/>
    <property type="molecule type" value="Genomic_DNA"/>
</dbReference>
<keyword evidence="2" id="KW-1185">Reference proteome</keyword>
<comment type="caution">
    <text evidence="1">The sequence shown here is derived from an EMBL/GenBank/DDBJ whole genome shotgun (WGS) entry which is preliminary data.</text>
</comment>
<proteinExistence type="predicted"/>
<name>A0ABP0JLX6_9DINO</name>
<reference evidence="1 2" key="1">
    <citation type="submission" date="2024-02" db="EMBL/GenBank/DDBJ databases">
        <authorList>
            <person name="Chen Y."/>
            <person name="Shah S."/>
            <person name="Dougan E. K."/>
            <person name="Thang M."/>
            <person name="Chan C."/>
        </authorList>
    </citation>
    <scope>NUCLEOTIDE SEQUENCE [LARGE SCALE GENOMIC DNA]</scope>
</reference>
<evidence type="ECO:0000313" key="1">
    <source>
        <dbReference type="EMBL" id="CAK9015450.1"/>
    </source>
</evidence>
<evidence type="ECO:0000313" key="2">
    <source>
        <dbReference type="Proteomes" id="UP001642484"/>
    </source>
</evidence>
<accession>A0ABP0JLX6</accession>
<evidence type="ECO:0008006" key="3">
    <source>
        <dbReference type="Google" id="ProtNLM"/>
    </source>
</evidence>